<dbReference type="InterPro" id="IPR001509">
    <property type="entry name" value="Epimerase_deHydtase"/>
</dbReference>
<keyword evidence="1" id="KW-0560">Oxidoreductase</keyword>
<dbReference type="InterPro" id="IPR036291">
    <property type="entry name" value="NAD(P)-bd_dom_sf"/>
</dbReference>
<evidence type="ECO:0000313" key="5">
    <source>
        <dbReference type="Proteomes" id="UP001586593"/>
    </source>
</evidence>
<name>A0ABR3W4D3_9PEZI</name>
<proteinExistence type="inferred from homology"/>
<dbReference type="EMBL" id="JAZHXJ010000725">
    <property type="protein sequence ID" value="KAL1852831.1"/>
    <property type="molecule type" value="Genomic_DNA"/>
</dbReference>
<dbReference type="Gene3D" id="3.40.50.720">
    <property type="entry name" value="NAD(P)-binding Rossmann-like Domain"/>
    <property type="match status" value="1"/>
</dbReference>
<dbReference type="SUPFAM" id="SSF51735">
    <property type="entry name" value="NAD(P)-binding Rossmann-fold domains"/>
    <property type="match status" value="1"/>
</dbReference>
<sequence>MSQSIQYVLVTGATGFIGAHVVDELLRRGLRVRGATRTLAKGHAMAAARPEHASSLDFVEIDDFERPGRLDIAVEGVDAVIHVASPLTYNTKNNEKELIIPAINGVKGILEASTKSGRVQRVVLTSSFAAVLDATRKSPSYFTFTGKDWNPLTYEEAVAPTTPAHIAYRGAKKFSEKAAWDFVRDHQPGFDLVTICPSMTFGPVATPIDSASQLNETNAMIWKVAKGLPLARARVASWIDVRDLAFAHVEALLRPEAGGKRYIPCSPEPFSYDLAAQIMEEEFGWARGKVQREDQPVDTSYGVDGETTARELGLSYTSFRKTIVDFVSQMTRVEDP</sequence>
<dbReference type="Proteomes" id="UP001586593">
    <property type="component" value="Unassembled WGS sequence"/>
</dbReference>
<reference evidence="4 5" key="1">
    <citation type="journal article" date="2024" name="Commun. Biol.">
        <title>Comparative genomic analysis of thermophilic fungi reveals convergent evolutionary adaptations and gene losses.</title>
        <authorList>
            <person name="Steindorff A.S."/>
            <person name="Aguilar-Pontes M.V."/>
            <person name="Robinson A.J."/>
            <person name="Andreopoulos B."/>
            <person name="LaButti K."/>
            <person name="Kuo A."/>
            <person name="Mondo S."/>
            <person name="Riley R."/>
            <person name="Otillar R."/>
            <person name="Haridas S."/>
            <person name="Lipzen A."/>
            <person name="Grimwood J."/>
            <person name="Schmutz J."/>
            <person name="Clum A."/>
            <person name="Reid I.D."/>
            <person name="Moisan M.C."/>
            <person name="Butler G."/>
            <person name="Nguyen T.T.M."/>
            <person name="Dewar K."/>
            <person name="Conant G."/>
            <person name="Drula E."/>
            <person name="Henrissat B."/>
            <person name="Hansel C."/>
            <person name="Singer S."/>
            <person name="Hutchinson M.I."/>
            <person name="de Vries R.P."/>
            <person name="Natvig D.O."/>
            <person name="Powell A.J."/>
            <person name="Tsang A."/>
            <person name="Grigoriev I.V."/>
        </authorList>
    </citation>
    <scope>NUCLEOTIDE SEQUENCE [LARGE SCALE GENOMIC DNA]</scope>
    <source>
        <strain evidence="4 5">ATCC 24622</strain>
    </source>
</reference>
<evidence type="ECO:0000259" key="3">
    <source>
        <dbReference type="Pfam" id="PF01370"/>
    </source>
</evidence>
<feature type="domain" description="NAD-dependent epimerase/dehydratase" evidence="3">
    <location>
        <begin position="8"/>
        <end position="260"/>
    </location>
</feature>
<keyword evidence="5" id="KW-1185">Reference proteome</keyword>
<accession>A0ABR3W4D3</accession>
<evidence type="ECO:0000313" key="4">
    <source>
        <dbReference type="EMBL" id="KAL1852831.1"/>
    </source>
</evidence>
<evidence type="ECO:0000256" key="2">
    <source>
        <dbReference type="ARBA" id="ARBA00023445"/>
    </source>
</evidence>
<dbReference type="CDD" id="cd05227">
    <property type="entry name" value="AR_SDR_e"/>
    <property type="match status" value="1"/>
</dbReference>
<comment type="similarity">
    <text evidence="2">Belongs to the NAD(P)-dependent epimerase/dehydratase family. Dihydroflavonol-4-reductase subfamily.</text>
</comment>
<dbReference type="Pfam" id="PF01370">
    <property type="entry name" value="Epimerase"/>
    <property type="match status" value="1"/>
</dbReference>
<evidence type="ECO:0000256" key="1">
    <source>
        <dbReference type="ARBA" id="ARBA00023002"/>
    </source>
</evidence>
<gene>
    <name evidence="4" type="ORF">VTK73DRAFT_9123</name>
</gene>
<dbReference type="PANTHER" id="PTHR10366">
    <property type="entry name" value="NAD DEPENDENT EPIMERASE/DEHYDRATASE"/>
    <property type="match status" value="1"/>
</dbReference>
<organism evidence="4 5">
    <name type="scientific">Phialemonium thermophilum</name>
    <dbReference type="NCBI Taxonomy" id="223376"/>
    <lineage>
        <taxon>Eukaryota</taxon>
        <taxon>Fungi</taxon>
        <taxon>Dikarya</taxon>
        <taxon>Ascomycota</taxon>
        <taxon>Pezizomycotina</taxon>
        <taxon>Sordariomycetes</taxon>
        <taxon>Sordariomycetidae</taxon>
        <taxon>Cephalothecales</taxon>
        <taxon>Cephalothecaceae</taxon>
        <taxon>Phialemonium</taxon>
    </lineage>
</organism>
<comment type="caution">
    <text evidence="4">The sequence shown here is derived from an EMBL/GenBank/DDBJ whole genome shotgun (WGS) entry which is preliminary data.</text>
</comment>
<protein>
    <recommendedName>
        <fullName evidence="3">NAD-dependent epimerase/dehydratase domain-containing protein</fullName>
    </recommendedName>
</protein>
<dbReference type="PANTHER" id="PTHR10366:SF579">
    <property type="entry name" value="3-BETA HYDROXYSTEROID DEHYDROGENASE_ISOMERASE FAMILY PROTEIN (AFU_ORTHOLOGUE AFUA_3G02250)"/>
    <property type="match status" value="1"/>
</dbReference>
<dbReference type="InterPro" id="IPR050425">
    <property type="entry name" value="NAD(P)_dehydrat-like"/>
</dbReference>